<name>A0A7T0KFQ5_9CORY</name>
<dbReference type="AlphaFoldDB" id="A0A7T0KFQ5"/>
<evidence type="ECO:0000313" key="1">
    <source>
        <dbReference type="EMBL" id="QPK79709.1"/>
    </source>
</evidence>
<protein>
    <submittedName>
        <fullName evidence="1">Uncharacterized protein</fullName>
    </submittedName>
</protein>
<dbReference type="EMBL" id="CP064954">
    <property type="protein sequence ID" value="QPK79709.1"/>
    <property type="molecule type" value="Genomic_DNA"/>
</dbReference>
<dbReference type="SUPFAM" id="SSF50998">
    <property type="entry name" value="Quinoprotein alcohol dehydrogenase-like"/>
    <property type="match status" value="1"/>
</dbReference>
<dbReference type="RefSeq" id="WP_165008557.1">
    <property type="nucleotide sequence ID" value="NZ_CP064954.1"/>
</dbReference>
<dbReference type="KEGG" id="cliz:G7Y31_03115"/>
<evidence type="ECO:0000313" key="2">
    <source>
        <dbReference type="Proteomes" id="UP000594681"/>
    </source>
</evidence>
<dbReference type="InterPro" id="IPR011047">
    <property type="entry name" value="Quinoprotein_ADH-like_sf"/>
</dbReference>
<keyword evidence="2" id="KW-1185">Reference proteome</keyword>
<reference evidence="1 2" key="1">
    <citation type="submission" date="2020-11" db="EMBL/GenBank/DDBJ databases">
        <title>Corynebacterium sp. ZJ-599.</title>
        <authorList>
            <person name="Zhou J."/>
        </authorList>
    </citation>
    <scope>NUCLEOTIDE SEQUENCE [LARGE SCALE GENOMIC DNA]</scope>
    <source>
        <strain evidence="1 2">ZJ-599</strain>
    </source>
</reference>
<sequence length="412" mass="43474">MSRAPILATGRKHWLAVGAVSVVCAVAVGGAVLTANIHAADLVQEHLPTSDEVQVLAQAPNALTPTLSLPNQPLPGVVRPVVAHGLLITSDGDTVSAIHPDGTRAWHYERSDAPLCSLGVAWGRVVATYRTGVGCGDVVAIDAQTGQYAHTRSAINSAEVSAISSNDRIGTVSAERAELWRSDLVRTVEYGFVEAKQEPNKQPHEDCVLGSALTRKETFAITETCDGDDQTTWLRLLDATPEDSRAPEVDADVEISSPGVRLVAIGQEAAAVYVPGPQPQIRSFSKTGAELAASNVPASPAAEHPASPFVPATADLPHHMTWFDGERLHLLSPTRLSVERTIEQAIGTGVAVGERLLAPTRDGIAVIDWSTGDIERTIPVDRQGYTGPVYLAMAGTSIVEARGNELVVLSAS</sequence>
<gene>
    <name evidence="1" type="ORF">G7Y31_03115</name>
</gene>
<accession>A0A7T0KFQ5</accession>
<organism evidence="1 2">
    <name type="scientific">Corynebacterium lizhenjunii</name>
    <dbReference type="NCBI Taxonomy" id="2709394"/>
    <lineage>
        <taxon>Bacteria</taxon>
        <taxon>Bacillati</taxon>
        <taxon>Actinomycetota</taxon>
        <taxon>Actinomycetes</taxon>
        <taxon>Mycobacteriales</taxon>
        <taxon>Corynebacteriaceae</taxon>
        <taxon>Corynebacterium</taxon>
    </lineage>
</organism>
<dbReference type="Proteomes" id="UP000594681">
    <property type="component" value="Chromosome"/>
</dbReference>
<proteinExistence type="predicted"/>